<proteinExistence type="predicted"/>
<accession>A0A4R4SNN6</accession>
<dbReference type="AlphaFoldDB" id="A0A4R4SNN6"/>
<keyword evidence="4" id="KW-1185">Reference proteome</keyword>
<keyword evidence="2" id="KW-0812">Transmembrane</keyword>
<keyword evidence="2" id="KW-1133">Transmembrane helix</keyword>
<dbReference type="RefSeq" id="WP_132821630.1">
    <property type="nucleotide sequence ID" value="NZ_SMKI01000527.1"/>
</dbReference>
<dbReference type="InterPro" id="IPR021224">
    <property type="entry name" value="DUF2690"/>
</dbReference>
<feature type="region of interest" description="Disordered" evidence="1">
    <location>
        <begin position="63"/>
        <end position="102"/>
    </location>
</feature>
<comment type="caution">
    <text evidence="3">The sequence shown here is derived from an EMBL/GenBank/DDBJ whole genome shotgun (WGS) entry which is preliminary data.</text>
</comment>
<dbReference type="Pfam" id="PF10901">
    <property type="entry name" value="DUF2690"/>
    <property type="match status" value="1"/>
</dbReference>
<organism evidence="3 4">
    <name type="scientific">Streptomyces hainanensis</name>
    <dbReference type="NCBI Taxonomy" id="402648"/>
    <lineage>
        <taxon>Bacteria</taxon>
        <taxon>Bacillati</taxon>
        <taxon>Actinomycetota</taxon>
        <taxon>Actinomycetes</taxon>
        <taxon>Kitasatosporales</taxon>
        <taxon>Streptomycetaceae</taxon>
        <taxon>Streptomyces</taxon>
    </lineage>
</organism>
<dbReference type="EMBL" id="SMKI01000527">
    <property type="protein sequence ID" value="TDC64204.1"/>
    <property type="molecule type" value="Genomic_DNA"/>
</dbReference>
<reference evidence="3 4" key="1">
    <citation type="submission" date="2019-03" db="EMBL/GenBank/DDBJ databases">
        <title>Draft genome sequences of novel Actinobacteria.</title>
        <authorList>
            <person name="Sahin N."/>
            <person name="Ay H."/>
            <person name="Saygin H."/>
        </authorList>
    </citation>
    <scope>NUCLEOTIDE SEQUENCE [LARGE SCALE GENOMIC DNA]</scope>
    <source>
        <strain evidence="3 4">DSM 41900</strain>
    </source>
</reference>
<sequence length="193" mass="20289">MSSTATPEGGAPEPPPPSGGRPARFLHAFRRHILRNSLIAAAAVTAVTTAVAVLVTSLTERVVADDPPPTCPGTACDGRSPESTGCGEDAGSHRPAEGNPATLEIRYNPDCQAVWGRILTGEPGDRVTVRVTGGGSTEAQIAYETDQFTRMVAVDPDTFRVEVCAVPGVSPERRADWPGYCVEAGEDTEFSLR</sequence>
<dbReference type="Proteomes" id="UP000295345">
    <property type="component" value="Unassembled WGS sequence"/>
</dbReference>
<evidence type="ECO:0000313" key="4">
    <source>
        <dbReference type="Proteomes" id="UP000295345"/>
    </source>
</evidence>
<keyword evidence="2" id="KW-0472">Membrane</keyword>
<evidence type="ECO:0000256" key="1">
    <source>
        <dbReference type="SAM" id="MobiDB-lite"/>
    </source>
</evidence>
<gene>
    <name evidence="3" type="ORF">E1283_31740</name>
</gene>
<dbReference type="OrthoDB" id="3386996at2"/>
<evidence type="ECO:0000313" key="3">
    <source>
        <dbReference type="EMBL" id="TDC64204.1"/>
    </source>
</evidence>
<feature type="transmembrane region" description="Helical" evidence="2">
    <location>
        <begin position="38"/>
        <end position="58"/>
    </location>
</feature>
<feature type="region of interest" description="Disordered" evidence="1">
    <location>
        <begin position="1"/>
        <end position="23"/>
    </location>
</feature>
<protein>
    <submittedName>
        <fullName evidence="3">DUF2690 domain-containing protein</fullName>
    </submittedName>
</protein>
<name>A0A4R4SNN6_9ACTN</name>
<evidence type="ECO:0000256" key="2">
    <source>
        <dbReference type="SAM" id="Phobius"/>
    </source>
</evidence>